<organism evidence="1 2">
    <name type="scientific">Paramecium sonneborni</name>
    <dbReference type="NCBI Taxonomy" id="65129"/>
    <lineage>
        <taxon>Eukaryota</taxon>
        <taxon>Sar</taxon>
        <taxon>Alveolata</taxon>
        <taxon>Ciliophora</taxon>
        <taxon>Intramacronucleata</taxon>
        <taxon>Oligohymenophorea</taxon>
        <taxon>Peniculida</taxon>
        <taxon>Parameciidae</taxon>
        <taxon>Paramecium</taxon>
    </lineage>
</organism>
<gene>
    <name evidence="1" type="ORF">PSON_ATCC_30995.1.T1690012</name>
</gene>
<keyword evidence="2" id="KW-1185">Reference proteome</keyword>
<name>A0A8S1REC3_9CILI</name>
<dbReference type="AlphaFoldDB" id="A0A8S1REC3"/>
<protein>
    <submittedName>
        <fullName evidence="1">Uncharacterized protein</fullName>
    </submittedName>
</protein>
<evidence type="ECO:0000313" key="1">
    <source>
        <dbReference type="EMBL" id="CAD8126616.1"/>
    </source>
</evidence>
<evidence type="ECO:0000313" key="2">
    <source>
        <dbReference type="Proteomes" id="UP000692954"/>
    </source>
</evidence>
<proteinExistence type="predicted"/>
<dbReference type="Proteomes" id="UP000692954">
    <property type="component" value="Unassembled WGS sequence"/>
</dbReference>
<dbReference type="EMBL" id="CAJJDN010000169">
    <property type="protein sequence ID" value="CAD8126616.1"/>
    <property type="molecule type" value="Genomic_DNA"/>
</dbReference>
<reference evidence="1" key="1">
    <citation type="submission" date="2021-01" db="EMBL/GenBank/DDBJ databases">
        <authorList>
            <consortium name="Genoscope - CEA"/>
            <person name="William W."/>
        </authorList>
    </citation>
    <scope>NUCLEOTIDE SEQUENCE</scope>
</reference>
<accession>A0A8S1REC3</accession>
<sequence length="104" mass="12515">MQIRYLLITTKGMQRLSFPKMLLNKSWFISNPIQNNIQFISNIEIISMIKWILQNTIPNQQTILSSNDQTHLNNQNINYQYLWIIYLIKWISKQNQILINSYLI</sequence>
<comment type="caution">
    <text evidence="1">The sequence shown here is derived from an EMBL/GenBank/DDBJ whole genome shotgun (WGS) entry which is preliminary data.</text>
</comment>